<evidence type="ECO:0000313" key="2">
    <source>
        <dbReference type="EnsemblMetazoa" id="AMIN010821-PA"/>
    </source>
</evidence>
<evidence type="ECO:0008006" key="4">
    <source>
        <dbReference type="Google" id="ProtNLM"/>
    </source>
</evidence>
<dbReference type="InterPro" id="IPR036846">
    <property type="entry name" value="GM2-AP_sf"/>
</dbReference>
<reference evidence="3" key="1">
    <citation type="submission" date="2013-03" db="EMBL/GenBank/DDBJ databases">
        <title>The Genome Sequence of Anopheles minimus MINIMUS1.</title>
        <authorList>
            <consortium name="The Broad Institute Genomics Platform"/>
            <person name="Neafsey D.E."/>
            <person name="Walton C."/>
            <person name="Walker B."/>
            <person name="Young S.K."/>
            <person name="Zeng Q."/>
            <person name="Gargeya S."/>
            <person name="Fitzgerald M."/>
            <person name="Haas B."/>
            <person name="Abouelleil A."/>
            <person name="Allen A.W."/>
            <person name="Alvarado L."/>
            <person name="Arachchi H.M."/>
            <person name="Berlin A.M."/>
            <person name="Chapman S.B."/>
            <person name="Gainer-Dewar J."/>
            <person name="Goldberg J."/>
            <person name="Griggs A."/>
            <person name="Gujja S."/>
            <person name="Hansen M."/>
            <person name="Howarth C."/>
            <person name="Imamovic A."/>
            <person name="Ireland A."/>
            <person name="Larimer J."/>
            <person name="McCowan C."/>
            <person name="Murphy C."/>
            <person name="Pearson M."/>
            <person name="Poon T.W."/>
            <person name="Priest M."/>
            <person name="Roberts A."/>
            <person name="Saif S."/>
            <person name="Shea T."/>
            <person name="Sisk P."/>
            <person name="Sykes S."/>
            <person name="Wortman J."/>
            <person name="Nusbaum C."/>
            <person name="Birren B."/>
        </authorList>
    </citation>
    <scope>NUCLEOTIDE SEQUENCE [LARGE SCALE GENOMIC DNA]</scope>
    <source>
        <strain evidence="3">MINIMUS1</strain>
    </source>
</reference>
<dbReference type="Gene3D" id="2.70.220.10">
    <property type="entry name" value="Ganglioside GM2 activator"/>
    <property type="match status" value="1"/>
</dbReference>
<dbReference type="SUPFAM" id="SSF63707">
    <property type="entry name" value="Ganglioside M2 (gm2) activator"/>
    <property type="match status" value="1"/>
</dbReference>
<dbReference type="EnsemblMetazoa" id="AMIN010821-RA">
    <property type="protein sequence ID" value="AMIN010821-PA"/>
    <property type="gene ID" value="AMIN010821"/>
</dbReference>
<proteinExistence type="predicted"/>
<dbReference type="AlphaFoldDB" id="A0A182WKA2"/>
<evidence type="ECO:0000256" key="1">
    <source>
        <dbReference type="ARBA" id="ARBA00022729"/>
    </source>
</evidence>
<accession>A0A182WKA2</accession>
<sequence length="209" mass="24133">MSLIAEIMLRSSTTALFTLVVVGIQLSHQYFYNGIKSGLEPDLKHSLFLDRIGQCRWQRDLSIFLADMRIVQRNHTHYVISGVLRIRRNITQPTTASITIEICQNATQCRPFVDPAVSMGDVCKFLYGQRNSSLGEILGHSVPAIECPFTKGLYRINDALVDYKPFRYFSPHISKLWRIDFVGESDGKRVFCVRIELYVYSWEDMLPRY</sequence>
<evidence type="ECO:0000313" key="3">
    <source>
        <dbReference type="Proteomes" id="UP000075920"/>
    </source>
</evidence>
<protein>
    <recommendedName>
        <fullName evidence="4">MD-2-related lipid-recognition domain-containing protein</fullName>
    </recommendedName>
</protein>
<keyword evidence="1" id="KW-0732">Signal</keyword>
<keyword evidence="3" id="KW-1185">Reference proteome</keyword>
<dbReference type="Proteomes" id="UP000075920">
    <property type="component" value="Unassembled WGS sequence"/>
</dbReference>
<reference evidence="2" key="2">
    <citation type="submission" date="2020-05" db="UniProtKB">
        <authorList>
            <consortium name="EnsemblMetazoa"/>
        </authorList>
    </citation>
    <scope>IDENTIFICATION</scope>
    <source>
        <strain evidence="2">MINIMUS1</strain>
    </source>
</reference>
<organism evidence="2 3">
    <name type="scientific">Anopheles minimus</name>
    <dbReference type="NCBI Taxonomy" id="112268"/>
    <lineage>
        <taxon>Eukaryota</taxon>
        <taxon>Metazoa</taxon>
        <taxon>Ecdysozoa</taxon>
        <taxon>Arthropoda</taxon>
        <taxon>Hexapoda</taxon>
        <taxon>Insecta</taxon>
        <taxon>Pterygota</taxon>
        <taxon>Neoptera</taxon>
        <taxon>Endopterygota</taxon>
        <taxon>Diptera</taxon>
        <taxon>Nematocera</taxon>
        <taxon>Culicoidea</taxon>
        <taxon>Culicidae</taxon>
        <taxon>Anophelinae</taxon>
        <taxon>Anopheles</taxon>
    </lineage>
</organism>
<dbReference type="VEuPathDB" id="VectorBase:AMIN010821"/>
<name>A0A182WKA2_9DIPT</name>